<sequence length="152" mass="16811">MLKDIRAVADETLVLAPEDQDAEHANTNWFGAPLHERIGMTADEVVAVFEEIASTLREQVAGSGYRGTATFYVWHDLDAGQLRCSTGSRKPSDLVFPVAYQVTEDLRAIVVEFLEDRAPGSIQWGALEPVPYPETEPSVMAVWAFDLTPFGR</sequence>
<protein>
    <submittedName>
        <fullName evidence="1">Uncharacterized protein</fullName>
    </submittedName>
</protein>
<evidence type="ECO:0000313" key="2">
    <source>
        <dbReference type="Proteomes" id="UP000198415"/>
    </source>
</evidence>
<dbReference type="Proteomes" id="UP000198415">
    <property type="component" value="Unassembled WGS sequence"/>
</dbReference>
<keyword evidence="2" id="KW-1185">Reference proteome</keyword>
<proteinExistence type="predicted"/>
<gene>
    <name evidence="1" type="ORF">SAMN06264365_10983</name>
</gene>
<accession>A0A239BC35</accession>
<dbReference type="OrthoDB" id="3531612at2"/>
<dbReference type="EMBL" id="FZNR01000009">
    <property type="protein sequence ID" value="SNS04998.1"/>
    <property type="molecule type" value="Genomic_DNA"/>
</dbReference>
<evidence type="ECO:0000313" key="1">
    <source>
        <dbReference type="EMBL" id="SNS04998.1"/>
    </source>
</evidence>
<name>A0A239BC35_9ACTN</name>
<organism evidence="1 2">
    <name type="scientific">Actinoplanes regularis</name>
    <dbReference type="NCBI Taxonomy" id="52697"/>
    <lineage>
        <taxon>Bacteria</taxon>
        <taxon>Bacillati</taxon>
        <taxon>Actinomycetota</taxon>
        <taxon>Actinomycetes</taxon>
        <taxon>Micromonosporales</taxon>
        <taxon>Micromonosporaceae</taxon>
        <taxon>Actinoplanes</taxon>
    </lineage>
</organism>
<dbReference type="RefSeq" id="WP_089295347.1">
    <property type="nucleotide sequence ID" value="NZ_BOMU01000059.1"/>
</dbReference>
<reference evidence="1 2" key="1">
    <citation type="submission" date="2017-06" db="EMBL/GenBank/DDBJ databases">
        <authorList>
            <person name="Kim H.J."/>
            <person name="Triplett B.A."/>
        </authorList>
    </citation>
    <scope>NUCLEOTIDE SEQUENCE [LARGE SCALE GENOMIC DNA]</scope>
    <source>
        <strain evidence="1 2">DSM 43151</strain>
    </source>
</reference>
<dbReference type="AlphaFoldDB" id="A0A239BC35"/>